<gene>
    <name evidence="2" type="ORF">GCM10008908_33280</name>
</gene>
<evidence type="ECO:0000313" key="3">
    <source>
        <dbReference type="Proteomes" id="UP001501047"/>
    </source>
</evidence>
<dbReference type="Proteomes" id="UP001501047">
    <property type="component" value="Unassembled WGS sequence"/>
</dbReference>
<reference evidence="3" key="1">
    <citation type="journal article" date="2019" name="Int. J. Syst. Evol. Microbiol.">
        <title>The Global Catalogue of Microorganisms (GCM) 10K type strain sequencing project: providing services to taxonomists for standard genome sequencing and annotation.</title>
        <authorList>
            <consortium name="The Broad Institute Genomics Platform"/>
            <consortium name="The Broad Institute Genome Sequencing Center for Infectious Disease"/>
            <person name="Wu L."/>
            <person name="Ma J."/>
        </authorList>
    </citation>
    <scope>NUCLEOTIDE SEQUENCE [LARGE SCALE GENOMIC DNA]</scope>
    <source>
        <strain evidence="3">JCM 1417</strain>
    </source>
</reference>
<dbReference type="RefSeq" id="WP_343827651.1">
    <property type="nucleotide sequence ID" value="NZ_BAAACI010000008.1"/>
</dbReference>
<keyword evidence="1" id="KW-1133">Transmembrane helix</keyword>
<name>A0ABP3W9Y6_CLOSU</name>
<evidence type="ECO:0000256" key="1">
    <source>
        <dbReference type="SAM" id="Phobius"/>
    </source>
</evidence>
<accession>A0ABP3W9Y6</accession>
<protein>
    <submittedName>
        <fullName evidence="2">Uncharacterized protein</fullName>
    </submittedName>
</protein>
<organism evidence="2 3">
    <name type="scientific">Clostridium subterminale</name>
    <dbReference type="NCBI Taxonomy" id="1550"/>
    <lineage>
        <taxon>Bacteria</taxon>
        <taxon>Bacillati</taxon>
        <taxon>Bacillota</taxon>
        <taxon>Clostridia</taxon>
        <taxon>Eubacteriales</taxon>
        <taxon>Clostridiaceae</taxon>
        <taxon>Clostridium</taxon>
    </lineage>
</organism>
<comment type="caution">
    <text evidence="2">The sequence shown here is derived from an EMBL/GenBank/DDBJ whole genome shotgun (WGS) entry which is preliminary data.</text>
</comment>
<keyword evidence="1" id="KW-0472">Membrane</keyword>
<keyword evidence="1" id="KW-0812">Transmembrane</keyword>
<evidence type="ECO:0000313" key="2">
    <source>
        <dbReference type="EMBL" id="GAA0777714.1"/>
    </source>
</evidence>
<keyword evidence="3" id="KW-1185">Reference proteome</keyword>
<sequence length="62" mass="7118">MDNFVKAIPTKVVHLLTTGIIIFVLAGMFISVNSIINLNTKLEEIHYVKEQIWNKLCEEGMR</sequence>
<dbReference type="EMBL" id="BAAACI010000008">
    <property type="protein sequence ID" value="GAA0777714.1"/>
    <property type="molecule type" value="Genomic_DNA"/>
</dbReference>
<feature type="transmembrane region" description="Helical" evidence="1">
    <location>
        <begin position="12"/>
        <end position="32"/>
    </location>
</feature>
<proteinExistence type="predicted"/>